<dbReference type="InterPro" id="IPR009964">
    <property type="entry name" value="DUF1491"/>
</dbReference>
<evidence type="ECO:0008006" key="2">
    <source>
        <dbReference type="Google" id="ProtNLM"/>
    </source>
</evidence>
<organism evidence="1">
    <name type="scientific">hydrothermal vent metagenome</name>
    <dbReference type="NCBI Taxonomy" id="652676"/>
    <lineage>
        <taxon>unclassified sequences</taxon>
        <taxon>metagenomes</taxon>
        <taxon>ecological metagenomes</taxon>
    </lineage>
</organism>
<gene>
    <name evidence="1" type="ORF">MNBD_ALPHA12-228</name>
</gene>
<dbReference type="Gene3D" id="3.40.1530.20">
    <property type="entry name" value="Protein of unknown function (DUF1491)"/>
    <property type="match status" value="1"/>
</dbReference>
<accession>A0A3B0TGI1</accession>
<reference evidence="1" key="1">
    <citation type="submission" date="2018-06" db="EMBL/GenBank/DDBJ databases">
        <authorList>
            <person name="Zhirakovskaya E."/>
        </authorList>
    </citation>
    <scope>NUCLEOTIDE SEQUENCE</scope>
</reference>
<proteinExistence type="predicted"/>
<protein>
    <recommendedName>
        <fullName evidence="2">DUF1491 family protein</fullName>
    </recommendedName>
</protein>
<evidence type="ECO:0000313" key="1">
    <source>
        <dbReference type="EMBL" id="VAW17735.1"/>
    </source>
</evidence>
<dbReference type="EMBL" id="UOEO01000077">
    <property type="protein sequence ID" value="VAW17735.1"/>
    <property type="molecule type" value="Genomic_DNA"/>
</dbReference>
<sequence>MSLIRAEIWCAAYVRRNNQLGHICVMAKKGDPIAGQIWIEVDHLDGTASLFSPAPALMRLDDQPDWVFQCRFDRQPVEKINQRISQEEQFDPDFWLIILESPKGDHSLSLVSA</sequence>
<dbReference type="AlphaFoldDB" id="A0A3B0TGI1"/>
<dbReference type="Pfam" id="PF07372">
    <property type="entry name" value="DUF1491"/>
    <property type="match status" value="1"/>
</dbReference>
<name>A0A3B0TGI1_9ZZZZ</name>